<organism evidence="1 2">
    <name type="scientific">Panicum hallii var. hallii</name>
    <dbReference type="NCBI Taxonomy" id="1504633"/>
    <lineage>
        <taxon>Eukaryota</taxon>
        <taxon>Viridiplantae</taxon>
        <taxon>Streptophyta</taxon>
        <taxon>Embryophyta</taxon>
        <taxon>Tracheophyta</taxon>
        <taxon>Spermatophyta</taxon>
        <taxon>Magnoliopsida</taxon>
        <taxon>Liliopsida</taxon>
        <taxon>Poales</taxon>
        <taxon>Poaceae</taxon>
        <taxon>PACMAD clade</taxon>
        <taxon>Panicoideae</taxon>
        <taxon>Panicodae</taxon>
        <taxon>Paniceae</taxon>
        <taxon>Panicinae</taxon>
        <taxon>Panicum</taxon>
        <taxon>Panicum sect. Panicum</taxon>
    </lineage>
</organism>
<proteinExistence type="predicted"/>
<sequence>MIRLTGVNMKNSPFVISDVICWSSSFVPGRNGHGVRETRERARWLPRGPRLIYELQ</sequence>
<reference evidence="1 2" key="1">
    <citation type="submission" date="2018-04" db="EMBL/GenBank/DDBJ databases">
        <title>WGS assembly of Panicum hallii var. hallii HAL2.</title>
        <authorList>
            <person name="Lovell J."/>
            <person name="Jenkins J."/>
            <person name="Lowry D."/>
            <person name="Mamidi S."/>
            <person name="Sreedasyam A."/>
            <person name="Weng X."/>
            <person name="Barry K."/>
            <person name="Bonette J."/>
            <person name="Campitelli B."/>
            <person name="Daum C."/>
            <person name="Gordon S."/>
            <person name="Gould B."/>
            <person name="Lipzen A."/>
            <person name="MacQueen A."/>
            <person name="Palacio-Mejia J."/>
            <person name="Plott C."/>
            <person name="Shakirov E."/>
            <person name="Shu S."/>
            <person name="Yoshinaga Y."/>
            <person name="Zane M."/>
            <person name="Rokhsar D."/>
            <person name="Grimwood J."/>
            <person name="Schmutz J."/>
            <person name="Juenger T."/>
        </authorList>
    </citation>
    <scope>NUCLEOTIDE SEQUENCE [LARGE SCALE GENOMIC DNA]</scope>
    <source>
        <strain evidence="2">cv. HAL2</strain>
    </source>
</reference>
<accession>A0A2T7C8W3</accession>
<dbReference type="AlphaFoldDB" id="A0A2T7C8W3"/>
<gene>
    <name evidence="1" type="ORF">GQ55_9G367500</name>
</gene>
<dbReference type="Proteomes" id="UP000244336">
    <property type="component" value="Chromosome 9"/>
</dbReference>
<dbReference type="Gramene" id="PUZ39779">
    <property type="protein sequence ID" value="PUZ39779"/>
    <property type="gene ID" value="GQ55_9G367500"/>
</dbReference>
<evidence type="ECO:0000313" key="1">
    <source>
        <dbReference type="EMBL" id="PUZ39779.1"/>
    </source>
</evidence>
<evidence type="ECO:0000313" key="2">
    <source>
        <dbReference type="Proteomes" id="UP000244336"/>
    </source>
</evidence>
<keyword evidence="2" id="KW-1185">Reference proteome</keyword>
<name>A0A2T7C8W3_9POAL</name>
<dbReference type="EMBL" id="CM009757">
    <property type="protein sequence ID" value="PUZ39779.1"/>
    <property type="molecule type" value="Genomic_DNA"/>
</dbReference>
<protein>
    <submittedName>
        <fullName evidence="1">Uncharacterized protein</fullName>
    </submittedName>
</protein>